<dbReference type="Proteomes" id="UP000426857">
    <property type="component" value="Chromosome"/>
</dbReference>
<dbReference type="Pfam" id="PF00128">
    <property type="entry name" value="Alpha-amylase"/>
    <property type="match status" value="1"/>
</dbReference>
<dbReference type="Gene3D" id="3.20.20.80">
    <property type="entry name" value="Glycosidases"/>
    <property type="match status" value="1"/>
</dbReference>
<evidence type="ECO:0000259" key="4">
    <source>
        <dbReference type="SMART" id="SM00642"/>
    </source>
</evidence>
<dbReference type="PANTHER" id="PTHR10357:SF210">
    <property type="entry name" value="MALTODEXTRIN GLUCOSIDASE"/>
    <property type="match status" value="1"/>
</dbReference>
<dbReference type="CDD" id="cd11354">
    <property type="entry name" value="AmyAc_bac_CMD_like"/>
    <property type="match status" value="1"/>
</dbReference>
<dbReference type="GO" id="GO:0016853">
    <property type="term" value="F:isomerase activity"/>
    <property type="evidence" value="ECO:0007669"/>
    <property type="project" value="UniProtKB-KW"/>
</dbReference>
<keyword evidence="1" id="KW-0378">Hydrolase</keyword>
<dbReference type="KEGG" id="cxe:FOB82_09180"/>
<evidence type="ECO:0000313" key="5">
    <source>
        <dbReference type="EMBL" id="QGS35090.1"/>
    </source>
</evidence>
<dbReference type="InterPro" id="IPR006047">
    <property type="entry name" value="GH13_cat_dom"/>
</dbReference>
<dbReference type="RefSeq" id="WP_155869808.1">
    <property type="nucleotide sequence ID" value="NZ_CP046322.1"/>
</dbReference>
<dbReference type="PANTHER" id="PTHR10357">
    <property type="entry name" value="ALPHA-AMYLASE FAMILY MEMBER"/>
    <property type="match status" value="1"/>
</dbReference>
<gene>
    <name evidence="5" type="ORF">FOB82_09180</name>
</gene>
<organism evidence="5 6">
    <name type="scientific">Corynebacterium xerosis</name>
    <dbReference type="NCBI Taxonomy" id="1725"/>
    <lineage>
        <taxon>Bacteria</taxon>
        <taxon>Bacillati</taxon>
        <taxon>Actinomycetota</taxon>
        <taxon>Actinomycetes</taxon>
        <taxon>Mycobacteriales</taxon>
        <taxon>Corynebacteriaceae</taxon>
        <taxon>Corynebacterium</taxon>
    </lineage>
</organism>
<feature type="domain" description="Glycosyl hydrolase family 13 catalytic" evidence="4">
    <location>
        <begin position="34"/>
        <end position="381"/>
    </location>
</feature>
<dbReference type="AlphaFoldDB" id="A0A6B8TUH7"/>
<sequence length="440" mass="48980">MNDTSTESSAGNPGTPGNSGRTAPDWVEHAIGWHVYPLGFTGAPVHGDESEAAVEAAPGATRLDHLVRWLDYVQELGLNVLQLGPIFESATHGYDTLDYFRIDRRLGDDAAFDRLIAAAHERGIKVLLDGVFNHLSSSAPMFREALADPDSEAAELFDVDRSGEEPSAPCFEGHLDLVQFDHRAPETAAFVEKVMRHWLDRGVDGWRLDAAYAVDPDFWSGVLANVRADFPHAFIYGEVIHGDYVDIVGRSTMDSVTEYELWKAIWSSLKEQNFYELEWTLGRHHTFLESFVPVTFVGNHDVTRIASQVGQDKAVLALVVLMTVGGVPLIYYGDEQGYTGVKEERFGGDDQVRPVFPDGPEELSTLGAWVHNAHHQLVALRRRHPWLHRARVKVTSIANERLTYEATGDGHSLTVELEVTGKPSAEIRDGENVEFRYPRP</sequence>
<proteinExistence type="predicted"/>
<dbReference type="EMBL" id="CP046322">
    <property type="protein sequence ID" value="QGS35090.1"/>
    <property type="molecule type" value="Genomic_DNA"/>
</dbReference>
<name>A0A6B8TUH7_9CORY</name>
<keyword evidence="2" id="KW-0326">Glycosidase</keyword>
<evidence type="ECO:0000256" key="1">
    <source>
        <dbReference type="ARBA" id="ARBA00022801"/>
    </source>
</evidence>
<accession>A0A6B8TUH7</accession>
<feature type="compositionally biased region" description="Polar residues" evidence="3">
    <location>
        <begin position="1"/>
        <end position="21"/>
    </location>
</feature>
<feature type="region of interest" description="Disordered" evidence="3">
    <location>
        <begin position="1"/>
        <end position="23"/>
    </location>
</feature>
<reference evidence="5 6" key="1">
    <citation type="submission" date="2019-11" db="EMBL/GenBank/DDBJ databases">
        <title>FDA dAtabase for Regulatory Grade micrObial Sequences (FDA-ARGOS): Supporting development and validation of Infectious Disease Dx tests.</title>
        <authorList>
            <person name="Kerrigan L."/>
            <person name="Long C."/>
            <person name="Tallon L."/>
            <person name="Sadzewicz L."/>
            <person name="Vavikolanu K."/>
            <person name="Mehta A."/>
            <person name="Aluvathingal J."/>
            <person name="Nadendla S."/>
            <person name="Yan Y."/>
            <person name="Sichtig H."/>
        </authorList>
    </citation>
    <scope>NUCLEOTIDE SEQUENCE [LARGE SCALE GENOMIC DNA]</scope>
    <source>
        <strain evidence="5 6">FDAARGOS_674</strain>
    </source>
</reference>
<evidence type="ECO:0000256" key="3">
    <source>
        <dbReference type="SAM" id="MobiDB-lite"/>
    </source>
</evidence>
<dbReference type="GO" id="GO:0005975">
    <property type="term" value="P:carbohydrate metabolic process"/>
    <property type="evidence" value="ECO:0007669"/>
    <property type="project" value="InterPro"/>
</dbReference>
<dbReference type="InterPro" id="IPR017853">
    <property type="entry name" value="GH"/>
</dbReference>
<dbReference type="SMART" id="SM00642">
    <property type="entry name" value="Aamy"/>
    <property type="match status" value="1"/>
</dbReference>
<protein>
    <submittedName>
        <fullName evidence="5">Alpha-amylase</fullName>
    </submittedName>
</protein>
<dbReference type="GO" id="GO:0016798">
    <property type="term" value="F:hydrolase activity, acting on glycosyl bonds"/>
    <property type="evidence" value="ECO:0007669"/>
    <property type="project" value="UniProtKB-KW"/>
</dbReference>
<evidence type="ECO:0000313" key="6">
    <source>
        <dbReference type="Proteomes" id="UP000426857"/>
    </source>
</evidence>
<dbReference type="SUPFAM" id="SSF51445">
    <property type="entry name" value="(Trans)glycosidases"/>
    <property type="match status" value="1"/>
</dbReference>
<evidence type="ECO:0000256" key="2">
    <source>
        <dbReference type="ARBA" id="ARBA00023295"/>
    </source>
</evidence>